<proteinExistence type="predicted"/>
<dbReference type="EMBL" id="AUNB01000040">
    <property type="protein sequence ID" value="KEO57512.1"/>
    <property type="molecule type" value="Genomic_DNA"/>
</dbReference>
<feature type="transmembrane region" description="Helical" evidence="2">
    <location>
        <begin position="7"/>
        <end position="28"/>
    </location>
</feature>
<evidence type="ECO:0000313" key="5">
    <source>
        <dbReference type="EMBL" id="KEO57512.1"/>
    </source>
</evidence>
<keyword evidence="2" id="KW-0472">Membrane</keyword>
<dbReference type="Pfam" id="PF25876">
    <property type="entry name" value="HH_MFP_RND"/>
    <property type="match status" value="1"/>
</dbReference>
<dbReference type="Gene3D" id="2.40.30.170">
    <property type="match status" value="1"/>
</dbReference>
<dbReference type="SUPFAM" id="SSF111369">
    <property type="entry name" value="HlyD-like secretion proteins"/>
    <property type="match status" value="3"/>
</dbReference>
<dbReference type="InterPro" id="IPR050739">
    <property type="entry name" value="MFP"/>
</dbReference>
<keyword evidence="1" id="KW-0175">Coiled coil</keyword>
<evidence type="ECO:0000256" key="1">
    <source>
        <dbReference type="SAM" id="Coils"/>
    </source>
</evidence>
<dbReference type="PANTHER" id="PTHR30386">
    <property type="entry name" value="MEMBRANE FUSION SUBUNIT OF EMRAB-TOLC MULTIDRUG EFFLUX PUMP"/>
    <property type="match status" value="1"/>
</dbReference>
<feature type="coiled-coil region" evidence="1">
    <location>
        <begin position="162"/>
        <end position="203"/>
    </location>
</feature>
<dbReference type="STRING" id="1353528.DT23_05430"/>
<dbReference type="Gene3D" id="2.40.50.100">
    <property type="match status" value="1"/>
</dbReference>
<dbReference type="RefSeq" id="WP_038131727.1">
    <property type="nucleotide sequence ID" value="NZ_AUNB01000040.1"/>
</dbReference>
<dbReference type="GO" id="GO:0055085">
    <property type="term" value="P:transmembrane transport"/>
    <property type="evidence" value="ECO:0007669"/>
    <property type="project" value="InterPro"/>
</dbReference>
<dbReference type="Proteomes" id="UP000027471">
    <property type="component" value="Unassembled WGS sequence"/>
</dbReference>
<accession>A0A074K7H1</accession>
<dbReference type="InterPro" id="IPR058625">
    <property type="entry name" value="MdtA-like_BSH"/>
</dbReference>
<keyword evidence="6" id="KW-1185">Reference proteome</keyword>
<dbReference type="AlphaFoldDB" id="A0A074K7H1"/>
<evidence type="ECO:0000259" key="3">
    <source>
        <dbReference type="Pfam" id="PF25876"/>
    </source>
</evidence>
<keyword evidence="2" id="KW-0812">Transmembrane</keyword>
<organism evidence="5 6">
    <name type="scientific">Thioclava indica</name>
    <dbReference type="NCBI Taxonomy" id="1353528"/>
    <lineage>
        <taxon>Bacteria</taxon>
        <taxon>Pseudomonadati</taxon>
        <taxon>Pseudomonadota</taxon>
        <taxon>Alphaproteobacteria</taxon>
        <taxon>Rhodobacterales</taxon>
        <taxon>Paracoccaceae</taxon>
        <taxon>Thioclava</taxon>
    </lineage>
</organism>
<protein>
    <recommendedName>
        <fullName evidence="7">RND efflux pump membrane fusion protein barrel-sandwich domain-containing protein</fullName>
    </recommendedName>
</protein>
<gene>
    <name evidence="5" type="ORF">DT23_05430</name>
</gene>
<dbReference type="InterPro" id="IPR058624">
    <property type="entry name" value="MdtA-like_HH"/>
</dbReference>
<dbReference type="PANTHER" id="PTHR30386:SF24">
    <property type="entry name" value="MULTIDRUG RESISTANCE EFFLUX PUMP"/>
    <property type="match status" value="1"/>
</dbReference>
<evidence type="ECO:0000256" key="2">
    <source>
        <dbReference type="SAM" id="Phobius"/>
    </source>
</evidence>
<feature type="domain" description="Multidrug resistance protein MdtA-like barrel-sandwich hybrid" evidence="4">
    <location>
        <begin position="49"/>
        <end position="244"/>
    </location>
</feature>
<evidence type="ECO:0008006" key="7">
    <source>
        <dbReference type="Google" id="ProtNLM"/>
    </source>
</evidence>
<evidence type="ECO:0000259" key="4">
    <source>
        <dbReference type="Pfam" id="PF25917"/>
    </source>
</evidence>
<dbReference type="Pfam" id="PF25917">
    <property type="entry name" value="BSH_RND"/>
    <property type="match status" value="1"/>
</dbReference>
<comment type="caution">
    <text evidence="5">The sequence shown here is derived from an EMBL/GenBank/DDBJ whole genome shotgun (WGS) entry which is preliminary data.</text>
</comment>
<keyword evidence="2" id="KW-1133">Transmembrane helix</keyword>
<evidence type="ECO:0000313" key="6">
    <source>
        <dbReference type="Proteomes" id="UP000027471"/>
    </source>
</evidence>
<dbReference type="Gene3D" id="1.10.287.470">
    <property type="entry name" value="Helix hairpin bin"/>
    <property type="match status" value="1"/>
</dbReference>
<feature type="domain" description="Multidrug resistance protein MdtA-like alpha-helical hairpin" evidence="3">
    <location>
        <begin position="119"/>
        <end position="184"/>
    </location>
</feature>
<dbReference type="eggNOG" id="COG1566">
    <property type="taxonomic scope" value="Bacteria"/>
</dbReference>
<dbReference type="OrthoDB" id="9811754at2"/>
<sequence length="359" mass="37769">MSLSKRHISTIIILLIGIAGAFMVLYAWRLPPFRSDVAWTDNAYLHGRVTTLSSQVSSLVSEVPVSDFQKVKKGDVLVRFDDRSLKAAVAQAQAALEASKAAQTNGAQAVASAKALLDAKNAALVSAQASLSTAKAAWARASKLNEKSYMSQSDTDKAKLSLEQAKANVLEAKSAIEVATQALQTAKLNRQSLAANVDAAQAALEATQVALDHAVVRAPEDGTLGQIGVRVGQYVSAGSSLMALVPPDLWLIANYKETDLDGMQTGDAVNFTVDAFKNKRFSGHIARFSPATAAQFSLLAGSNATGNFTKVAQRVPVRISIDPGQAISEDLEPGLSVEVWVNKAKPPMKTAAAASHSGA</sequence>
<reference evidence="5 6" key="1">
    <citation type="journal article" date="2015" name="Antonie Van Leeuwenhoek">
        <title>Thioclava indica sp. nov., isolated from surface seawater of the Indian Ocean.</title>
        <authorList>
            <person name="Liu Y."/>
            <person name="Lai Q."/>
            <person name="Du J."/>
            <person name="Xu H."/>
            <person name="Jiang L."/>
            <person name="Shao Z."/>
        </authorList>
    </citation>
    <scope>NUCLEOTIDE SEQUENCE [LARGE SCALE GENOMIC DNA]</scope>
    <source>
        <strain evidence="5 6">DT23-4</strain>
    </source>
</reference>
<name>A0A074K7H1_9RHOB</name>